<gene>
    <name evidence="1" type="ORF">SDC9_66748</name>
</gene>
<protein>
    <submittedName>
        <fullName evidence="1">Uncharacterized protein</fullName>
    </submittedName>
</protein>
<dbReference type="AlphaFoldDB" id="A0A644XW51"/>
<evidence type="ECO:0000313" key="1">
    <source>
        <dbReference type="EMBL" id="MPM20319.1"/>
    </source>
</evidence>
<accession>A0A644XW51</accession>
<organism evidence="1">
    <name type="scientific">bioreactor metagenome</name>
    <dbReference type="NCBI Taxonomy" id="1076179"/>
    <lineage>
        <taxon>unclassified sequences</taxon>
        <taxon>metagenomes</taxon>
        <taxon>ecological metagenomes</taxon>
    </lineage>
</organism>
<dbReference type="EMBL" id="VSSQ01003358">
    <property type="protein sequence ID" value="MPM20319.1"/>
    <property type="molecule type" value="Genomic_DNA"/>
</dbReference>
<reference evidence="1" key="1">
    <citation type="submission" date="2019-08" db="EMBL/GenBank/DDBJ databases">
        <authorList>
            <person name="Kucharzyk K."/>
            <person name="Murdoch R.W."/>
            <person name="Higgins S."/>
            <person name="Loffler F."/>
        </authorList>
    </citation>
    <scope>NUCLEOTIDE SEQUENCE</scope>
</reference>
<proteinExistence type="predicted"/>
<sequence>MFRPKAIINIVGGFVMNVDNCRFNEQNSAIELYDNDNQILLTFELKRLKSTAGYERLSVIVKESKGDRLGQDTINPTSIMEGLLGLKQYGVVLSRKVYADISKRIEENYLTIPSITKDLPSELTDAKLEEIFSMFCEYIKDSGAEPATIKGSSVYNIPVPEFTDYLKDSDYRDIDSTKIRNGLRDKKYTHCNPGRNDNTVVDADAKKAVKVISFKADMVDKVNGKSKKK</sequence>
<name>A0A644XW51_9ZZZZ</name>
<comment type="caution">
    <text evidence="1">The sequence shown here is derived from an EMBL/GenBank/DDBJ whole genome shotgun (WGS) entry which is preliminary data.</text>
</comment>